<gene>
    <name evidence="2" type="ORF">KC19_7G096600</name>
</gene>
<dbReference type="AlphaFoldDB" id="A0A8T0H9Q1"/>
<name>A0A8T0H9Q1_CERPU</name>
<evidence type="ECO:0000313" key="2">
    <source>
        <dbReference type="EMBL" id="KAG0566909.1"/>
    </source>
</evidence>
<dbReference type="EMBL" id="CM026428">
    <property type="protein sequence ID" value="KAG0566909.1"/>
    <property type="molecule type" value="Genomic_DNA"/>
</dbReference>
<proteinExistence type="predicted"/>
<feature type="signal peptide" evidence="1">
    <location>
        <begin position="1"/>
        <end position="20"/>
    </location>
</feature>
<evidence type="ECO:0000256" key="1">
    <source>
        <dbReference type="SAM" id="SignalP"/>
    </source>
</evidence>
<comment type="caution">
    <text evidence="2">The sequence shown here is derived from an EMBL/GenBank/DDBJ whole genome shotgun (WGS) entry which is preliminary data.</text>
</comment>
<feature type="chain" id="PRO_5035859562" evidence="1">
    <location>
        <begin position="21"/>
        <end position="56"/>
    </location>
</feature>
<accession>A0A8T0H9Q1</accession>
<organism evidence="2 3">
    <name type="scientific">Ceratodon purpureus</name>
    <name type="common">Fire moss</name>
    <name type="synonym">Dicranum purpureum</name>
    <dbReference type="NCBI Taxonomy" id="3225"/>
    <lineage>
        <taxon>Eukaryota</taxon>
        <taxon>Viridiplantae</taxon>
        <taxon>Streptophyta</taxon>
        <taxon>Embryophyta</taxon>
        <taxon>Bryophyta</taxon>
        <taxon>Bryophytina</taxon>
        <taxon>Bryopsida</taxon>
        <taxon>Dicranidae</taxon>
        <taxon>Pseudoditrichales</taxon>
        <taxon>Ditrichaceae</taxon>
        <taxon>Ceratodon</taxon>
    </lineage>
</organism>
<keyword evidence="1" id="KW-0732">Signal</keyword>
<keyword evidence="3" id="KW-1185">Reference proteome</keyword>
<sequence length="56" mass="6198">MLMQLLIICGCFLRYPFTPSVCKHGVLENCSEAGAAAETFRASINNLFLRRFCAGL</sequence>
<reference evidence="2" key="1">
    <citation type="submission" date="2020-06" db="EMBL/GenBank/DDBJ databases">
        <title>WGS assembly of Ceratodon purpureus strain R40.</title>
        <authorList>
            <person name="Carey S.B."/>
            <person name="Jenkins J."/>
            <person name="Shu S."/>
            <person name="Lovell J.T."/>
            <person name="Sreedasyam A."/>
            <person name="Maumus F."/>
            <person name="Tiley G.P."/>
            <person name="Fernandez-Pozo N."/>
            <person name="Barry K."/>
            <person name="Chen C."/>
            <person name="Wang M."/>
            <person name="Lipzen A."/>
            <person name="Daum C."/>
            <person name="Saski C.A."/>
            <person name="Payton A.C."/>
            <person name="Mcbreen J.C."/>
            <person name="Conrad R.E."/>
            <person name="Kollar L.M."/>
            <person name="Olsson S."/>
            <person name="Huttunen S."/>
            <person name="Landis J.B."/>
            <person name="Wickett N.J."/>
            <person name="Johnson M.G."/>
            <person name="Rensing S.A."/>
            <person name="Grimwood J."/>
            <person name="Schmutz J."/>
            <person name="Mcdaniel S.F."/>
        </authorList>
    </citation>
    <scope>NUCLEOTIDE SEQUENCE</scope>
    <source>
        <strain evidence="2">R40</strain>
    </source>
</reference>
<evidence type="ECO:0000313" key="3">
    <source>
        <dbReference type="Proteomes" id="UP000822688"/>
    </source>
</evidence>
<protein>
    <submittedName>
        <fullName evidence="2">Uncharacterized protein</fullName>
    </submittedName>
</protein>
<dbReference type="Proteomes" id="UP000822688">
    <property type="component" value="Chromosome 7"/>
</dbReference>